<sequence>MKRRAPARFSSRRLLVLMTITLSSLPLVAAAGSLIAAPYLGDAQFIVEVLLPAAMTFAAGNAMALIMIRRCGRRPVSRPASRASRSRSQAA</sequence>
<evidence type="ECO:0000256" key="2">
    <source>
        <dbReference type="SAM" id="SignalP"/>
    </source>
</evidence>
<dbReference type="AlphaFoldDB" id="A0AB39KXX5"/>
<feature type="transmembrane region" description="Helical" evidence="1">
    <location>
        <begin position="46"/>
        <end position="68"/>
    </location>
</feature>
<accession>A0AB39KXX5</accession>
<reference evidence="3" key="1">
    <citation type="submission" date="2024-06" db="EMBL/GenBank/DDBJ databases">
        <title>Caulobacter inopinatus, sp. nov.</title>
        <authorList>
            <person name="Donachie S.P."/>
        </authorList>
    </citation>
    <scope>NUCLEOTIDE SEQUENCE</scope>
    <source>
        <strain evidence="3">73W</strain>
    </source>
</reference>
<keyword evidence="1" id="KW-0812">Transmembrane</keyword>
<organism evidence="3">
    <name type="scientific">Caulobacter sp. 73W</name>
    <dbReference type="NCBI Taxonomy" id="3161137"/>
    <lineage>
        <taxon>Bacteria</taxon>
        <taxon>Pseudomonadati</taxon>
        <taxon>Pseudomonadota</taxon>
        <taxon>Alphaproteobacteria</taxon>
        <taxon>Caulobacterales</taxon>
        <taxon>Caulobacteraceae</taxon>
        <taxon>Caulobacter</taxon>
    </lineage>
</organism>
<proteinExistence type="predicted"/>
<keyword evidence="1" id="KW-0472">Membrane</keyword>
<dbReference type="RefSeq" id="WP_369061756.1">
    <property type="nucleotide sequence ID" value="NZ_CP158375.1"/>
</dbReference>
<protein>
    <submittedName>
        <fullName evidence="3">Uncharacterized protein</fullName>
    </submittedName>
</protein>
<gene>
    <name evidence="3" type="ORF">ABOZ73_06720</name>
</gene>
<keyword evidence="1" id="KW-1133">Transmembrane helix</keyword>
<dbReference type="EMBL" id="CP158375">
    <property type="protein sequence ID" value="XDO98103.1"/>
    <property type="molecule type" value="Genomic_DNA"/>
</dbReference>
<evidence type="ECO:0000313" key="3">
    <source>
        <dbReference type="EMBL" id="XDO98103.1"/>
    </source>
</evidence>
<feature type="chain" id="PRO_5044317414" evidence="2">
    <location>
        <begin position="30"/>
        <end position="91"/>
    </location>
</feature>
<keyword evidence="2" id="KW-0732">Signal</keyword>
<feature type="signal peptide" evidence="2">
    <location>
        <begin position="1"/>
        <end position="29"/>
    </location>
</feature>
<name>A0AB39KXX5_9CAUL</name>
<evidence type="ECO:0000256" key="1">
    <source>
        <dbReference type="SAM" id="Phobius"/>
    </source>
</evidence>